<gene>
    <name evidence="10" type="ORF">QR90_08450</name>
</gene>
<evidence type="ECO:0000256" key="3">
    <source>
        <dbReference type="ARBA" id="ARBA00022630"/>
    </source>
</evidence>
<evidence type="ECO:0000313" key="10">
    <source>
        <dbReference type="EMBL" id="AIZ45128.1"/>
    </source>
</evidence>
<comment type="cofactor">
    <cofactor evidence="1">
        <name>FAD</name>
        <dbReference type="ChEBI" id="CHEBI:57692"/>
    </cofactor>
</comment>
<dbReference type="GO" id="GO:0071949">
    <property type="term" value="F:FAD binding"/>
    <property type="evidence" value="ECO:0007669"/>
    <property type="project" value="InterPro"/>
</dbReference>
<dbReference type="STRING" id="1182571.QR90_08450"/>
<dbReference type="AlphaFoldDB" id="A0A0A7KKP0"/>
<keyword evidence="6" id="KW-0560">Oxidoreductase</keyword>
<name>A0A0A7KKP0_9DEIO</name>
<evidence type="ECO:0000259" key="9">
    <source>
        <dbReference type="PROSITE" id="PS51387"/>
    </source>
</evidence>
<dbReference type="SUPFAM" id="SSF55103">
    <property type="entry name" value="FAD-linked oxidases, C-terminal domain"/>
    <property type="match status" value="1"/>
</dbReference>
<dbReference type="SUPFAM" id="SSF56176">
    <property type="entry name" value="FAD-binding/transporter-associated domain-like"/>
    <property type="match status" value="1"/>
</dbReference>
<dbReference type="EMBL" id="CP010028">
    <property type="protein sequence ID" value="AIZ45128.1"/>
    <property type="molecule type" value="Genomic_DNA"/>
</dbReference>
<evidence type="ECO:0000256" key="4">
    <source>
        <dbReference type="ARBA" id="ARBA00022827"/>
    </source>
</evidence>
<evidence type="ECO:0000256" key="6">
    <source>
        <dbReference type="ARBA" id="ARBA00023002"/>
    </source>
</evidence>
<accession>A0A0A7KKP0</accession>
<reference evidence="11" key="1">
    <citation type="submission" date="2014-11" db="EMBL/GenBank/DDBJ databases">
        <title>Hymenobacter sp. DG25B genome submission.</title>
        <authorList>
            <person name="Jung H.-Y."/>
            <person name="Kim M.K."/>
            <person name="Srinivasan S."/>
            <person name="Lim S."/>
        </authorList>
    </citation>
    <scope>NUCLEOTIDE SEQUENCE [LARGE SCALE GENOMIC DNA]</scope>
    <source>
        <strain evidence="11">DY59</strain>
    </source>
</reference>
<keyword evidence="4" id="KW-0274">FAD</keyword>
<dbReference type="KEGG" id="dsw:QR90_08450"/>
<dbReference type="PANTHER" id="PTHR11748:SF111">
    <property type="entry name" value="D-LACTATE DEHYDROGENASE, MITOCHONDRIAL-RELATED"/>
    <property type="match status" value="1"/>
</dbReference>
<dbReference type="InterPro" id="IPR016169">
    <property type="entry name" value="FAD-bd_PCMH_sub2"/>
</dbReference>
<protein>
    <recommendedName>
        <fullName evidence="7">D-lactate dehydrogenase (cytochrome)</fullName>
        <ecNumber evidence="7">1.1.2.4</ecNumber>
    </recommendedName>
</protein>
<dbReference type="InterPro" id="IPR016164">
    <property type="entry name" value="FAD-linked_Oxase-like_C"/>
</dbReference>
<evidence type="ECO:0000256" key="7">
    <source>
        <dbReference type="ARBA" id="ARBA00038897"/>
    </source>
</evidence>
<keyword evidence="5" id="KW-0809">Transit peptide</keyword>
<dbReference type="InterPro" id="IPR036318">
    <property type="entry name" value="FAD-bd_PCMH-like_sf"/>
</dbReference>
<evidence type="ECO:0000256" key="5">
    <source>
        <dbReference type="ARBA" id="ARBA00022946"/>
    </source>
</evidence>
<evidence type="ECO:0000313" key="11">
    <source>
        <dbReference type="Proteomes" id="UP000030634"/>
    </source>
</evidence>
<feature type="domain" description="FAD-binding PCMH-type" evidence="9">
    <location>
        <begin position="39"/>
        <end position="246"/>
    </location>
</feature>
<evidence type="ECO:0000256" key="1">
    <source>
        <dbReference type="ARBA" id="ARBA00001974"/>
    </source>
</evidence>
<dbReference type="Proteomes" id="UP000030634">
    <property type="component" value="Chromosome"/>
</dbReference>
<dbReference type="EC" id="1.1.2.4" evidence="7"/>
<dbReference type="HOGENOM" id="CLU_017779_9_2_0"/>
<feature type="region of interest" description="Disordered" evidence="8">
    <location>
        <begin position="1"/>
        <end position="25"/>
    </location>
</feature>
<dbReference type="InterPro" id="IPR004113">
    <property type="entry name" value="FAD-bd_oxidored_4_C"/>
</dbReference>
<dbReference type="InterPro" id="IPR016171">
    <property type="entry name" value="Vanillyl_alc_oxidase_C-sub2"/>
</dbReference>
<dbReference type="PROSITE" id="PS51387">
    <property type="entry name" value="FAD_PCMH"/>
    <property type="match status" value="1"/>
</dbReference>
<proteinExistence type="inferred from homology"/>
<dbReference type="Gene3D" id="3.30.70.2740">
    <property type="match status" value="1"/>
</dbReference>
<dbReference type="Gene3D" id="1.10.45.10">
    <property type="entry name" value="Vanillyl-alcohol Oxidase, Chain A, domain 4"/>
    <property type="match status" value="1"/>
</dbReference>
<dbReference type="Gene3D" id="3.30.465.10">
    <property type="match status" value="1"/>
</dbReference>
<sequence>MSTSHQARTRRPGGPLADTRPDADPDLLRGMLQDASFTPGGFSAGVVHARSEADVAQVLRTSAAVLPVGAQSSVTGGGTPMGETLLSLRHLQYLQVEPGHVQVGAGVTLAELQAALAVEDAFFPPVPTYDGAQVGGVVSTNASGASTFKYGSVRQWVQGLTVVLASGEVLDLGRGEHQAHADGYFELLHTSGQVTRVPVPRYVMPDVPKRSAGYHAAPGMDLVDLFVGSEGTLGVITQATLRTRAPLPPVATLLVPCPDETAALDLTAILRRAAQLAWTGHAASPDVRAVEYLDRRCLALLREEGADRSCGVQIHPEDGALLIVQVELPQGDGHWLELLDGDPARHPLPALVQLLADAGRLERTELALPGDRRAAQLLALREAVPASINRRFARAQRGTDPGISKVGADMVVPFERLSEAMTLYRAAFERAGVDYAIWGHASDGNMHPNMLPGTFDDVRRARAALLDLGQAITSLGGCPLAEHGVGRSAVKQALLRQLYGEQGAAEMRAVKRALDPDGILSPGVLLGT</sequence>
<dbReference type="InterPro" id="IPR016166">
    <property type="entry name" value="FAD-bd_PCMH"/>
</dbReference>
<dbReference type="Pfam" id="PF02913">
    <property type="entry name" value="FAD-oxidase_C"/>
    <property type="match status" value="1"/>
</dbReference>
<evidence type="ECO:0000256" key="2">
    <source>
        <dbReference type="ARBA" id="ARBA00008000"/>
    </source>
</evidence>
<keyword evidence="3" id="KW-0285">Flavoprotein</keyword>
<organism evidence="10 11">
    <name type="scientific">Deinococcus radiopugnans</name>
    <dbReference type="NCBI Taxonomy" id="57497"/>
    <lineage>
        <taxon>Bacteria</taxon>
        <taxon>Thermotogati</taxon>
        <taxon>Deinococcota</taxon>
        <taxon>Deinococci</taxon>
        <taxon>Deinococcales</taxon>
        <taxon>Deinococcaceae</taxon>
        <taxon>Deinococcus</taxon>
    </lineage>
</organism>
<dbReference type="GO" id="GO:0016491">
    <property type="term" value="F:oxidoreductase activity"/>
    <property type="evidence" value="ECO:0007669"/>
    <property type="project" value="UniProtKB-KW"/>
</dbReference>
<comment type="similarity">
    <text evidence="2">Belongs to the FAD-binding oxidoreductase/transferase type 4 family.</text>
</comment>
<dbReference type="InterPro" id="IPR006094">
    <property type="entry name" value="Oxid_FAD_bind_N"/>
</dbReference>
<dbReference type="Pfam" id="PF01565">
    <property type="entry name" value="FAD_binding_4"/>
    <property type="match status" value="1"/>
</dbReference>
<dbReference type="RefSeq" id="WP_039683817.1">
    <property type="nucleotide sequence ID" value="NZ_CP010028.1"/>
</dbReference>
<evidence type="ECO:0000256" key="8">
    <source>
        <dbReference type="SAM" id="MobiDB-lite"/>
    </source>
</evidence>
<dbReference type="PANTHER" id="PTHR11748">
    <property type="entry name" value="D-LACTATE DEHYDROGENASE"/>
    <property type="match status" value="1"/>
</dbReference>